<dbReference type="Gene3D" id="3.20.20.330">
    <property type="entry name" value="Homocysteine-binding-like domain"/>
    <property type="match status" value="1"/>
</dbReference>
<dbReference type="InterPro" id="IPR003726">
    <property type="entry name" value="HCY_dom"/>
</dbReference>
<evidence type="ECO:0000313" key="10">
    <source>
        <dbReference type="Proteomes" id="UP001378592"/>
    </source>
</evidence>
<dbReference type="Proteomes" id="UP001378592">
    <property type="component" value="Unassembled WGS sequence"/>
</dbReference>
<feature type="binding site" evidence="6 7">
    <location>
        <position position="292"/>
    </location>
    <ligand>
        <name>Zn(2+)</name>
        <dbReference type="ChEBI" id="CHEBI:29105"/>
    </ligand>
</feature>
<name>A0AAN9Z1C5_9ORTH</name>
<dbReference type="PANTHER" id="PTHR46120:SF1">
    <property type="entry name" value="HCY-BINDING DOMAIN-CONTAINING PROTEIN"/>
    <property type="match status" value="1"/>
</dbReference>
<protein>
    <recommendedName>
        <fullName evidence="8">Hcy-binding domain-containing protein</fullName>
    </recommendedName>
</protein>
<feature type="binding site" evidence="6 7">
    <location>
        <position position="209"/>
    </location>
    <ligand>
        <name>Zn(2+)</name>
        <dbReference type="ChEBI" id="CHEBI:29105"/>
    </ligand>
</feature>
<dbReference type="PIRSF" id="PIRSF037505">
    <property type="entry name" value="Betaine_HMT"/>
    <property type="match status" value="1"/>
</dbReference>
<dbReference type="FunFam" id="3.20.20.330:FF:000003">
    <property type="entry name" value="Betaine--homocysteine S-methyltransferase 1"/>
    <property type="match status" value="1"/>
</dbReference>
<evidence type="ECO:0000256" key="1">
    <source>
        <dbReference type="ARBA" id="ARBA00005137"/>
    </source>
</evidence>
<dbReference type="PANTHER" id="PTHR46120">
    <property type="entry name" value="BETAINE--HOMOCYSTEINE S-METHYLTRANSFERASE 1"/>
    <property type="match status" value="1"/>
</dbReference>
<dbReference type="Pfam" id="PF02574">
    <property type="entry name" value="S-methyl_trans"/>
    <property type="match status" value="1"/>
</dbReference>
<dbReference type="EMBL" id="JAZDUA010000441">
    <property type="protein sequence ID" value="KAK7792606.1"/>
    <property type="molecule type" value="Genomic_DNA"/>
</dbReference>
<dbReference type="SUPFAM" id="SSF82282">
    <property type="entry name" value="Homocysteine S-methyltransferase"/>
    <property type="match status" value="1"/>
</dbReference>
<keyword evidence="2 7" id="KW-0489">Methyltransferase</keyword>
<evidence type="ECO:0000256" key="2">
    <source>
        <dbReference type="ARBA" id="ARBA00022603"/>
    </source>
</evidence>
<keyword evidence="3 7" id="KW-0808">Transferase</keyword>
<dbReference type="InterPro" id="IPR051524">
    <property type="entry name" value="BHMT"/>
</dbReference>
<evidence type="ECO:0000259" key="8">
    <source>
        <dbReference type="PROSITE" id="PS50970"/>
    </source>
</evidence>
<dbReference type="InterPro" id="IPR036589">
    <property type="entry name" value="HCY_dom_sf"/>
</dbReference>
<feature type="binding site" evidence="6 7">
    <location>
        <position position="291"/>
    </location>
    <ligand>
        <name>Zn(2+)</name>
        <dbReference type="ChEBI" id="CHEBI:29105"/>
    </ligand>
</feature>
<dbReference type="AlphaFoldDB" id="A0AAN9Z1C5"/>
<evidence type="ECO:0000256" key="5">
    <source>
        <dbReference type="ARBA" id="ARBA00022833"/>
    </source>
</evidence>
<dbReference type="GO" id="GO:0008270">
    <property type="term" value="F:zinc ion binding"/>
    <property type="evidence" value="ECO:0007669"/>
    <property type="project" value="InterPro"/>
</dbReference>
<comment type="cofactor">
    <cofactor evidence="6">
        <name>Zn(2+)</name>
        <dbReference type="ChEBI" id="CHEBI:29105"/>
    </cofactor>
    <text evidence="6">Binds 1 zinc ion per subunit.</text>
</comment>
<evidence type="ECO:0000256" key="3">
    <source>
        <dbReference type="ARBA" id="ARBA00022679"/>
    </source>
</evidence>
<dbReference type="GO" id="GO:0032259">
    <property type="term" value="P:methylation"/>
    <property type="evidence" value="ECO:0007669"/>
    <property type="project" value="UniProtKB-KW"/>
</dbReference>
<accession>A0AAN9Z1C5</accession>
<keyword evidence="4 6" id="KW-0479">Metal-binding</keyword>
<gene>
    <name evidence="9" type="ORF">R5R35_005322</name>
</gene>
<dbReference type="InterPro" id="IPR017226">
    <property type="entry name" value="BHMT-like"/>
</dbReference>
<keyword evidence="5 6" id="KW-0862">Zinc</keyword>
<dbReference type="GO" id="GO:0009086">
    <property type="term" value="P:methionine biosynthetic process"/>
    <property type="evidence" value="ECO:0007669"/>
    <property type="project" value="InterPro"/>
</dbReference>
<evidence type="ECO:0000256" key="7">
    <source>
        <dbReference type="PROSITE-ProRule" id="PRU00333"/>
    </source>
</evidence>
<evidence type="ECO:0000256" key="6">
    <source>
        <dbReference type="PIRSR" id="PIRSR037505-2"/>
    </source>
</evidence>
<comment type="pathway">
    <text evidence="1">Amino-acid biosynthesis; L-methionine biosynthesis via de novo pathway; L-methionine from L-homocysteine (BhmT route): step 1/1.</text>
</comment>
<organism evidence="9 10">
    <name type="scientific">Gryllus longicercus</name>
    <dbReference type="NCBI Taxonomy" id="2509291"/>
    <lineage>
        <taxon>Eukaryota</taxon>
        <taxon>Metazoa</taxon>
        <taxon>Ecdysozoa</taxon>
        <taxon>Arthropoda</taxon>
        <taxon>Hexapoda</taxon>
        <taxon>Insecta</taxon>
        <taxon>Pterygota</taxon>
        <taxon>Neoptera</taxon>
        <taxon>Polyneoptera</taxon>
        <taxon>Orthoptera</taxon>
        <taxon>Ensifera</taxon>
        <taxon>Gryllidea</taxon>
        <taxon>Grylloidea</taxon>
        <taxon>Gryllidae</taxon>
        <taxon>Gryllinae</taxon>
        <taxon>Gryllus</taxon>
    </lineage>
</organism>
<reference evidence="9 10" key="1">
    <citation type="submission" date="2024-03" db="EMBL/GenBank/DDBJ databases">
        <title>The genome assembly and annotation of the cricket Gryllus longicercus Weissman &amp; Gray.</title>
        <authorList>
            <person name="Szrajer S."/>
            <person name="Gray D."/>
            <person name="Ylla G."/>
        </authorList>
    </citation>
    <scope>NUCLEOTIDE SEQUENCE [LARGE SCALE GENOMIC DNA]</scope>
    <source>
        <strain evidence="9">DAG 2021-001</strain>
        <tissue evidence="9">Whole body minus gut</tissue>
    </source>
</reference>
<sequence>MVKKGILERLAEGVVIGDGGFVFALEKRGYVKAGPWTPEATCENPEAVRQLHREFLRAGSDVMQAFTFYASDTKLENRGNEAGQKFTGKNINKAACDLAKEVAAEGDALVAGGLSQTPTYLSASSKSDVQKDFRNQIKVFVENKLDFLICEYFEHVEEIEIAIGVCKETGKPIAATMCIGPEGDLHGVSAGDCAVRMVKAGANIVGVNCHFDPFTSLKTIKLMKEGLEKAGLKAYLMCQPLAYHTPDAGKQGFIDLPEFPFGLEPRVTTRWDIQRFAREAYELGVRYIGGCCGFEPYHIRAISEELEKERGRKAVATSKHDAWGGGLVMHTKPWVRARARRDFWENLQPASGRPFSAALSKPDDWGVTAGSDILKQQAAATTKEEIQKLVNFKK</sequence>
<feature type="domain" description="Hcy-binding" evidence="8">
    <location>
        <begin position="3"/>
        <end position="306"/>
    </location>
</feature>
<dbReference type="PROSITE" id="PS50970">
    <property type="entry name" value="HCY"/>
    <property type="match status" value="1"/>
</dbReference>
<evidence type="ECO:0000313" key="9">
    <source>
        <dbReference type="EMBL" id="KAK7792606.1"/>
    </source>
</evidence>
<proteinExistence type="predicted"/>
<comment type="caution">
    <text evidence="9">The sequence shown here is derived from an EMBL/GenBank/DDBJ whole genome shotgun (WGS) entry which is preliminary data.</text>
</comment>
<evidence type="ECO:0000256" key="4">
    <source>
        <dbReference type="ARBA" id="ARBA00022723"/>
    </source>
</evidence>
<dbReference type="GO" id="GO:0047150">
    <property type="term" value="F:betaine-homocysteine S-methyltransferase activity"/>
    <property type="evidence" value="ECO:0007669"/>
    <property type="project" value="TreeGrafter"/>
</dbReference>
<keyword evidence="10" id="KW-1185">Reference proteome</keyword>